<proteinExistence type="predicted"/>
<evidence type="ECO:0000313" key="1">
    <source>
        <dbReference type="EMBL" id="JAH67131.1"/>
    </source>
</evidence>
<dbReference type="AlphaFoldDB" id="A0A0E9UMZ6"/>
<organism evidence="1">
    <name type="scientific">Anguilla anguilla</name>
    <name type="common">European freshwater eel</name>
    <name type="synonym">Muraena anguilla</name>
    <dbReference type="NCBI Taxonomy" id="7936"/>
    <lineage>
        <taxon>Eukaryota</taxon>
        <taxon>Metazoa</taxon>
        <taxon>Chordata</taxon>
        <taxon>Craniata</taxon>
        <taxon>Vertebrata</taxon>
        <taxon>Euteleostomi</taxon>
        <taxon>Actinopterygii</taxon>
        <taxon>Neopterygii</taxon>
        <taxon>Teleostei</taxon>
        <taxon>Anguilliformes</taxon>
        <taxon>Anguillidae</taxon>
        <taxon>Anguilla</taxon>
    </lineage>
</organism>
<protein>
    <submittedName>
        <fullName evidence="1">Uncharacterized protein</fullName>
    </submittedName>
</protein>
<dbReference type="EMBL" id="GBXM01041446">
    <property type="protein sequence ID" value="JAH67131.1"/>
    <property type="molecule type" value="Transcribed_RNA"/>
</dbReference>
<reference evidence="1" key="2">
    <citation type="journal article" date="2015" name="Fish Shellfish Immunol.">
        <title>Early steps in the European eel (Anguilla anguilla)-Vibrio vulnificus interaction in the gills: Role of the RtxA13 toxin.</title>
        <authorList>
            <person name="Callol A."/>
            <person name="Pajuelo D."/>
            <person name="Ebbesson L."/>
            <person name="Teles M."/>
            <person name="MacKenzie S."/>
            <person name="Amaro C."/>
        </authorList>
    </citation>
    <scope>NUCLEOTIDE SEQUENCE</scope>
</reference>
<sequence>MVAQMLQWRVVLAAWPRNHCLQLYFIFNLEQVLP</sequence>
<accession>A0A0E9UMZ6</accession>
<name>A0A0E9UMZ6_ANGAN</name>
<reference evidence="1" key="1">
    <citation type="submission" date="2014-11" db="EMBL/GenBank/DDBJ databases">
        <authorList>
            <person name="Amaro Gonzalez C."/>
        </authorList>
    </citation>
    <scope>NUCLEOTIDE SEQUENCE</scope>
</reference>